<evidence type="ECO:0000313" key="4">
    <source>
        <dbReference type="Proteomes" id="UP000002051"/>
    </source>
</evidence>
<evidence type="ECO:0000259" key="1">
    <source>
        <dbReference type="Pfam" id="PF01408"/>
    </source>
</evidence>
<gene>
    <name evidence="2" type="ordered locus">MTR_6g038310</name>
</gene>
<reference evidence="3" key="3">
    <citation type="submission" date="2015-04" db="UniProtKB">
        <authorList>
            <consortium name="EnsemblPlants"/>
        </authorList>
    </citation>
    <scope>IDENTIFICATION</scope>
    <source>
        <strain evidence="3">cv. Jemalong A17</strain>
    </source>
</reference>
<dbReference type="InterPro" id="IPR036291">
    <property type="entry name" value="NAD(P)-bd_dom_sf"/>
</dbReference>
<dbReference type="GO" id="GO:0000166">
    <property type="term" value="F:nucleotide binding"/>
    <property type="evidence" value="ECO:0007669"/>
    <property type="project" value="InterPro"/>
</dbReference>
<organism evidence="2 4">
    <name type="scientific">Medicago truncatula</name>
    <name type="common">Barrel medic</name>
    <name type="synonym">Medicago tribuloides</name>
    <dbReference type="NCBI Taxonomy" id="3880"/>
    <lineage>
        <taxon>Eukaryota</taxon>
        <taxon>Viridiplantae</taxon>
        <taxon>Streptophyta</taxon>
        <taxon>Embryophyta</taxon>
        <taxon>Tracheophyta</taxon>
        <taxon>Spermatophyta</taxon>
        <taxon>Magnoliopsida</taxon>
        <taxon>eudicotyledons</taxon>
        <taxon>Gunneridae</taxon>
        <taxon>Pentapetalae</taxon>
        <taxon>rosids</taxon>
        <taxon>fabids</taxon>
        <taxon>Fabales</taxon>
        <taxon>Fabaceae</taxon>
        <taxon>Papilionoideae</taxon>
        <taxon>50 kb inversion clade</taxon>
        <taxon>NPAAA clade</taxon>
        <taxon>Hologalegina</taxon>
        <taxon>IRL clade</taxon>
        <taxon>Trifolieae</taxon>
        <taxon>Medicago</taxon>
    </lineage>
</organism>
<evidence type="ECO:0000313" key="2">
    <source>
        <dbReference type="EMBL" id="KEH25951.1"/>
    </source>
</evidence>
<dbReference type="PANTHER" id="PTHR46368">
    <property type="match status" value="1"/>
</dbReference>
<dbReference type="Gene3D" id="3.40.50.720">
    <property type="entry name" value="NAD(P)-binding Rossmann-like Domain"/>
    <property type="match status" value="1"/>
</dbReference>
<dbReference type="HOGENOM" id="CLU_023194_22_2_1"/>
<dbReference type="STRING" id="3880.A0A072U990"/>
<keyword evidence="4" id="KW-1185">Reference proteome</keyword>
<reference evidence="2 4" key="2">
    <citation type="journal article" date="2014" name="BMC Genomics">
        <title>An improved genome release (version Mt4.0) for the model legume Medicago truncatula.</title>
        <authorList>
            <person name="Tang H."/>
            <person name="Krishnakumar V."/>
            <person name="Bidwell S."/>
            <person name="Rosen B."/>
            <person name="Chan A."/>
            <person name="Zhou S."/>
            <person name="Gentzbittel L."/>
            <person name="Childs K.L."/>
            <person name="Yandell M."/>
            <person name="Gundlach H."/>
            <person name="Mayer K.F."/>
            <person name="Schwartz D.C."/>
            <person name="Town C.D."/>
        </authorList>
    </citation>
    <scope>GENOME REANNOTATION</scope>
    <source>
        <strain evidence="2">A17</strain>
        <strain evidence="3 4">cv. Jemalong A17</strain>
    </source>
</reference>
<dbReference type="AlphaFoldDB" id="A0A072U990"/>
<dbReference type="Proteomes" id="UP000002051">
    <property type="component" value="Chromosome 6"/>
</dbReference>
<dbReference type="EMBL" id="CM001222">
    <property type="protein sequence ID" value="KEH25951.1"/>
    <property type="molecule type" value="Genomic_DNA"/>
</dbReference>
<reference evidence="2 4" key="1">
    <citation type="journal article" date="2011" name="Nature">
        <title>The Medicago genome provides insight into the evolution of rhizobial symbioses.</title>
        <authorList>
            <person name="Young N.D."/>
            <person name="Debelle F."/>
            <person name="Oldroyd G.E."/>
            <person name="Geurts R."/>
            <person name="Cannon S.B."/>
            <person name="Udvardi M.K."/>
            <person name="Benedito V.A."/>
            <person name="Mayer K.F."/>
            <person name="Gouzy J."/>
            <person name="Schoof H."/>
            <person name="Van de Peer Y."/>
            <person name="Proost S."/>
            <person name="Cook D.R."/>
            <person name="Meyers B.C."/>
            <person name="Spannagl M."/>
            <person name="Cheung F."/>
            <person name="De Mita S."/>
            <person name="Krishnakumar V."/>
            <person name="Gundlach H."/>
            <person name="Zhou S."/>
            <person name="Mudge J."/>
            <person name="Bharti A.K."/>
            <person name="Murray J.D."/>
            <person name="Naoumkina M.A."/>
            <person name="Rosen B."/>
            <person name="Silverstein K.A."/>
            <person name="Tang H."/>
            <person name="Rombauts S."/>
            <person name="Zhao P.X."/>
            <person name="Zhou P."/>
            <person name="Barbe V."/>
            <person name="Bardou P."/>
            <person name="Bechner M."/>
            <person name="Bellec A."/>
            <person name="Berger A."/>
            <person name="Berges H."/>
            <person name="Bidwell S."/>
            <person name="Bisseling T."/>
            <person name="Choisne N."/>
            <person name="Couloux A."/>
            <person name="Denny R."/>
            <person name="Deshpande S."/>
            <person name="Dai X."/>
            <person name="Doyle J.J."/>
            <person name="Dudez A.M."/>
            <person name="Farmer A.D."/>
            <person name="Fouteau S."/>
            <person name="Franken C."/>
            <person name="Gibelin C."/>
            <person name="Gish J."/>
            <person name="Goldstein S."/>
            <person name="Gonzalez A.J."/>
            <person name="Green P.J."/>
            <person name="Hallab A."/>
            <person name="Hartog M."/>
            <person name="Hua A."/>
            <person name="Humphray S.J."/>
            <person name="Jeong D.H."/>
            <person name="Jing Y."/>
            <person name="Jocker A."/>
            <person name="Kenton S.M."/>
            <person name="Kim D.J."/>
            <person name="Klee K."/>
            <person name="Lai H."/>
            <person name="Lang C."/>
            <person name="Lin S."/>
            <person name="Macmil S.L."/>
            <person name="Magdelenat G."/>
            <person name="Matthews L."/>
            <person name="McCorrison J."/>
            <person name="Monaghan E.L."/>
            <person name="Mun J.H."/>
            <person name="Najar F.Z."/>
            <person name="Nicholson C."/>
            <person name="Noirot C."/>
            <person name="O'Bleness M."/>
            <person name="Paule C.R."/>
            <person name="Poulain J."/>
            <person name="Prion F."/>
            <person name="Qin B."/>
            <person name="Qu C."/>
            <person name="Retzel E.F."/>
            <person name="Riddle C."/>
            <person name="Sallet E."/>
            <person name="Samain S."/>
            <person name="Samson N."/>
            <person name="Sanders I."/>
            <person name="Saurat O."/>
            <person name="Scarpelli C."/>
            <person name="Schiex T."/>
            <person name="Segurens B."/>
            <person name="Severin A.J."/>
            <person name="Sherrier D.J."/>
            <person name="Shi R."/>
            <person name="Sims S."/>
            <person name="Singer S.R."/>
            <person name="Sinharoy S."/>
            <person name="Sterck L."/>
            <person name="Viollet A."/>
            <person name="Wang B.B."/>
            <person name="Wang K."/>
            <person name="Wang M."/>
            <person name="Wang X."/>
            <person name="Warfsmann J."/>
            <person name="Weissenbach J."/>
            <person name="White D.D."/>
            <person name="White J.D."/>
            <person name="Wiley G.B."/>
            <person name="Wincker P."/>
            <person name="Xing Y."/>
            <person name="Yang L."/>
            <person name="Yao Z."/>
            <person name="Ying F."/>
            <person name="Zhai J."/>
            <person name="Zhou L."/>
            <person name="Zuber A."/>
            <person name="Denarie J."/>
            <person name="Dixon R.A."/>
            <person name="May G.D."/>
            <person name="Schwartz D.C."/>
            <person name="Rogers J."/>
            <person name="Quetier F."/>
            <person name="Town C.D."/>
            <person name="Roe B.A."/>
        </authorList>
    </citation>
    <scope>NUCLEOTIDE SEQUENCE [LARGE SCALE GENOMIC DNA]</scope>
    <source>
        <strain evidence="2">A17</strain>
        <strain evidence="3 4">cv. Jemalong A17</strain>
    </source>
</reference>
<dbReference type="PANTHER" id="PTHR46368:SF19">
    <property type="entry name" value="GFO_IDH_MOCA-LIKE OXIDOREDUCTASE N-TERMINAL DOMAIN-CONTAINING PROTEIN"/>
    <property type="match status" value="1"/>
</dbReference>
<sequence>MDNEETKPIRFGILGCAEITRKVSRAINLSPKATLYAIGSRSLKKATKFAASNNFPSHAKVYGSYNAVLDDPDVDVVYIPLPTSLHLHWAVLAAQKKKHLLLHKPVALNVGELDKILLVNLMDCNI</sequence>
<dbReference type="SUPFAM" id="SSF51735">
    <property type="entry name" value="NAD(P)-binding Rossmann-fold domains"/>
    <property type="match status" value="1"/>
</dbReference>
<dbReference type="InterPro" id="IPR000683">
    <property type="entry name" value="Gfo/Idh/MocA-like_OxRdtase_N"/>
</dbReference>
<dbReference type="Pfam" id="PF01408">
    <property type="entry name" value="GFO_IDH_MocA"/>
    <property type="match status" value="1"/>
</dbReference>
<dbReference type="OrthoDB" id="2129491at2759"/>
<evidence type="ECO:0000313" key="3">
    <source>
        <dbReference type="EnsemblPlants" id="KEH25951"/>
    </source>
</evidence>
<protein>
    <submittedName>
        <fullName evidence="2">Oxidoreductase family, NAD-binding rossmann fold protein</fullName>
    </submittedName>
</protein>
<proteinExistence type="predicted"/>
<dbReference type="EnsemblPlants" id="KEH25951">
    <property type="protein sequence ID" value="KEH25951"/>
    <property type="gene ID" value="MTR_6g038310"/>
</dbReference>
<feature type="domain" description="Gfo/Idh/MocA-like oxidoreductase N-terminal" evidence="1">
    <location>
        <begin position="9"/>
        <end position="116"/>
    </location>
</feature>
<accession>A0A072U990</accession>
<name>A0A072U990_MEDTR</name>